<dbReference type="PROSITE" id="PS51450">
    <property type="entry name" value="LRR"/>
    <property type="match status" value="1"/>
</dbReference>
<dbReference type="GO" id="GO:0031267">
    <property type="term" value="F:small GTPase binding"/>
    <property type="evidence" value="ECO:0007669"/>
    <property type="project" value="TreeGrafter"/>
</dbReference>
<dbReference type="SUPFAM" id="SSF52047">
    <property type="entry name" value="RNI-like"/>
    <property type="match status" value="1"/>
</dbReference>
<evidence type="ECO:0000313" key="7">
    <source>
        <dbReference type="Proteomes" id="UP000037460"/>
    </source>
</evidence>
<evidence type="ECO:0000256" key="3">
    <source>
        <dbReference type="ARBA" id="ARBA00022737"/>
    </source>
</evidence>
<dbReference type="InterPro" id="IPR027038">
    <property type="entry name" value="RanGap"/>
</dbReference>
<evidence type="ECO:0000256" key="2">
    <source>
        <dbReference type="ARBA" id="ARBA00022614"/>
    </source>
</evidence>
<evidence type="ECO:0000256" key="1">
    <source>
        <dbReference type="ARBA" id="ARBA00022468"/>
    </source>
</evidence>
<dbReference type="InterPro" id="IPR001611">
    <property type="entry name" value="Leu-rich_rpt"/>
</dbReference>
<evidence type="ECO:0000256" key="4">
    <source>
        <dbReference type="SAM" id="Coils"/>
    </source>
</evidence>
<dbReference type="EMBL" id="JWZX01003146">
    <property type="protein sequence ID" value="KOO23910.1"/>
    <property type="molecule type" value="Genomic_DNA"/>
</dbReference>
<evidence type="ECO:0000313" key="6">
    <source>
        <dbReference type="EMBL" id="KOO23910.1"/>
    </source>
</evidence>
<comment type="caution">
    <text evidence="6">The sequence shown here is derived from an EMBL/GenBank/DDBJ whole genome shotgun (WGS) entry which is preliminary data.</text>
</comment>
<dbReference type="PANTHER" id="PTHR24113:SF12">
    <property type="entry name" value="RAN GTPASE-ACTIVATING PROTEIN 1"/>
    <property type="match status" value="1"/>
</dbReference>
<dbReference type="Pfam" id="PF13516">
    <property type="entry name" value="LRR_6"/>
    <property type="match status" value="2"/>
</dbReference>
<dbReference type="InterPro" id="IPR032675">
    <property type="entry name" value="LRR_dom_sf"/>
</dbReference>
<feature type="coiled-coil region" evidence="4">
    <location>
        <begin position="5"/>
        <end position="74"/>
    </location>
</feature>
<gene>
    <name evidence="6" type="ORF">Ctob_001934</name>
</gene>
<accession>A0A0M0JBN8</accession>
<dbReference type="GO" id="GO:0005096">
    <property type="term" value="F:GTPase activator activity"/>
    <property type="evidence" value="ECO:0007669"/>
    <property type="project" value="UniProtKB-KW"/>
</dbReference>
<reference evidence="7" key="1">
    <citation type="journal article" date="2015" name="PLoS Genet.">
        <title>Genome Sequence and Transcriptome Analyses of Chrysochromulina tobin: Metabolic Tools for Enhanced Algal Fitness in the Prominent Order Prymnesiales (Haptophyceae).</title>
        <authorList>
            <person name="Hovde B.T."/>
            <person name="Deodato C.R."/>
            <person name="Hunsperger H.M."/>
            <person name="Ryken S.A."/>
            <person name="Yost W."/>
            <person name="Jha R.K."/>
            <person name="Patterson J."/>
            <person name="Monnat R.J. Jr."/>
            <person name="Barlow S.B."/>
            <person name="Starkenburg S.R."/>
            <person name="Cattolico R.A."/>
        </authorList>
    </citation>
    <scope>NUCLEOTIDE SEQUENCE</scope>
    <source>
        <strain evidence="7">CCMP291</strain>
    </source>
</reference>
<dbReference type="GO" id="GO:0005634">
    <property type="term" value="C:nucleus"/>
    <property type="evidence" value="ECO:0007669"/>
    <property type="project" value="TreeGrafter"/>
</dbReference>
<protein>
    <submittedName>
        <fullName evidence="6">Uncharacterized protein</fullName>
    </submittedName>
</protein>
<feature type="region of interest" description="Disordered" evidence="5">
    <location>
        <begin position="642"/>
        <end position="665"/>
    </location>
</feature>
<proteinExistence type="predicted"/>
<dbReference type="AlphaFoldDB" id="A0A0M0JBN8"/>
<organism evidence="6 7">
    <name type="scientific">Chrysochromulina tobinii</name>
    <dbReference type="NCBI Taxonomy" id="1460289"/>
    <lineage>
        <taxon>Eukaryota</taxon>
        <taxon>Haptista</taxon>
        <taxon>Haptophyta</taxon>
        <taxon>Prymnesiophyceae</taxon>
        <taxon>Prymnesiales</taxon>
        <taxon>Chrysochromulinaceae</taxon>
        <taxon>Chrysochromulina</taxon>
    </lineage>
</organism>
<keyword evidence="4" id="KW-0175">Coiled coil</keyword>
<evidence type="ECO:0000256" key="5">
    <source>
        <dbReference type="SAM" id="MobiDB-lite"/>
    </source>
</evidence>
<sequence length="738" mass="78969">MLLELERKDRENARLKDTLGALAKERDAAIESGCKAARAIARNDEDLARIRHMLEKAEEDQKRERAAAESLASRLEVTLRELGEMRSKVFQLEGEVVNLKAANEAASESRIHAEAALAESASREQRCINETRLARQTAEAHADLYKKELAAAAKVLAADAELKASRSADAAAAEQRRRARREARMLGEARDTRELLAARQEELSRMSESDLIELTAPYVEAAAVWAALEPRPLGSDPSGIGWQTAPPIALLSANWLRTQRDGGLPERQRLPPEAFITVEVLRSMVGTSPKGTAPKGGSSFLYRPLPIICILHGRMALAMGGATHPDPSGHHLRLIARTLNERWSEFTRGRAGTSLTGITDLGILYEWGSLFMAPLEASSGKPLRRRSALEALAFGAGLEALDTLFASRLTTVWILPDETPGGGLGGRAEDDELQPLFAEAWPCYLHQIATLIKPCTLQLEGPTWPQILTLSTSGATSQFGAEAVTASFLPRCAPPAEPLAFRRGHRLAAHVGAWSASSCPYALERIEAQFSSVTLAALGGIEELVFRRCGWADESAARLASVLPACGRLRRLVLSANAIGDRGAVALATALATPTLASLEVLALDHNAIGDAGGAALFRAATLGERCGEHIGQPHEVQAATPKDVNTMPTGAPSTAQEPSSRLPTPCRAHGLPRLQTLALSHNELSDASVLGLLGALIAGSALLGIVKVELEGNPITQATLKEMAKALKKAKKKRGGK</sequence>
<keyword evidence="3" id="KW-0677">Repeat</keyword>
<dbReference type="GO" id="GO:0048471">
    <property type="term" value="C:perinuclear region of cytoplasm"/>
    <property type="evidence" value="ECO:0007669"/>
    <property type="project" value="TreeGrafter"/>
</dbReference>
<dbReference type="GO" id="GO:0005829">
    <property type="term" value="C:cytosol"/>
    <property type="evidence" value="ECO:0007669"/>
    <property type="project" value="TreeGrafter"/>
</dbReference>
<dbReference type="GO" id="GO:0006913">
    <property type="term" value="P:nucleocytoplasmic transport"/>
    <property type="evidence" value="ECO:0007669"/>
    <property type="project" value="TreeGrafter"/>
</dbReference>
<dbReference type="PANTHER" id="PTHR24113">
    <property type="entry name" value="RAN GTPASE-ACTIVATING PROTEIN 1"/>
    <property type="match status" value="1"/>
</dbReference>
<dbReference type="Proteomes" id="UP000037460">
    <property type="component" value="Unassembled WGS sequence"/>
</dbReference>
<dbReference type="SMART" id="SM00368">
    <property type="entry name" value="LRR_RI"/>
    <property type="match status" value="4"/>
</dbReference>
<keyword evidence="1" id="KW-0343">GTPase activation</keyword>
<dbReference type="Gene3D" id="3.80.10.10">
    <property type="entry name" value="Ribonuclease Inhibitor"/>
    <property type="match status" value="1"/>
</dbReference>
<name>A0A0M0JBN8_9EUKA</name>
<keyword evidence="2" id="KW-0433">Leucine-rich repeat</keyword>
<keyword evidence="7" id="KW-1185">Reference proteome</keyword>
<feature type="compositionally biased region" description="Polar residues" evidence="5">
    <location>
        <begin position="647"/>
        <end position="663"/>
    </location>
</feature>